<name>A0A834IR32_RHYFE</name>
<organism evidence="1 2">
    <name type="scientific">Rhynchophorus ferrugineus</name>
    <name type="common">Red palm weevil</name>
    <name type="synonym">Curculio ferrugineus</name>
    <dbReference type="NCBI Taxonomy" id="354439"/>
    <lineage>
        <taxon>Eukaryota</taxon>
        <taxon>Metazoa</taxon>
        <taxon>Ecdysozoa</taxon>
        <taxon>Arthropoda</taxon>
        <taxon>Hexapoda</taxon>
        <taxon>Insecta</taxon>
        <taxon>Pterygota</taxon>
        <taxon>Neoptera</taxon>
        <taxon>Endopterygota</taxon>
        <taxon>Coleoptera</taxon>
        <taxon>Polyphaga</taxon>
        <taxon>Cucujiformia</taxon>
        <taxon>Curculionidae</taxon>
        <taxon>Dryophthorinae</taxon>
        <taxon>Rhynchophorus</taxon>
    </lineage>
</organism>
<evidence type="ECO:0000313" key="1">
    <source>
        <dbReference type="EMBL" id="KAF7285774.1"/>
    </source>
</evidence>
<evidence type="ECO:0000313" key="2">
    <source>
        <dbReference type="Proteomes" id="UP000625711"/>
    </source>
</evidence>
<reference evidence="1" key="1">
    <citation type="submission" date="2020-08" db="EMBL/GenBank/DDBJ databases">
        <title>Genome sequencing and assembly of the red palm weevil Rhynchophorus ferrugineus.</title>
        <authorList>
            <person name="Dias G.B."/>
            <person name="Bergman C.M."/>
            <person name="Manee M."/>
        </authorList>
    </citation>
    <scope>NUCLEOTIDE SEQUENCE</scope>
    <source>
        <strain evidence="1">AA-2017</strain>
        <tissue evidence="1">Whole larva</tissue>
    </source>
</reference>
<keyword evidence="2" id="KW-1185">Reference proteome</keyword>
<comment type="caution">
    <text evidence="1">The sequence shown here is derived from an EMBL/GenBank/DDBJ whole genome shotgun (WGS) entry which is preliminary data.</text>
</comment>
<dbReference type="Proteomes" id="UP000625711">
    <property type="component" value="Unassembled WGS sequence"/>
</dbReference>
<dbReference type="EMBL" id="JAACXV010000044">
    <property type="protein sequence ID" value="KAF7285774.1"/>
    <property type="molecule type" value="Genomic_DNA"/>
</dbReference>
<sequence length="82" mass="8729">MVSVRFPRTAIELATGNLVGCVQENAGARGVSQASAALNMQEGGGHYLAPEWKRWSWSERGGGTRHGQCLPGNAIQFESSVV</sequence>
<gene>
    <name evidence="1" type="ORF">GWI33_009959</name>
</gene>
<proteinExistence type="predicted"/>
<accession>A0A834IR32</accession>
<protein>
    <submittedName>
        <fullName evidence="1">Uncharacterized protein</fullName>
    </submittedName>
</protein>
<dbReference type="AlphaFoldDB" id="A0A834IR32"/>